<comment type="caution">
    <text evidence="1">The sequence shown here is derived from an EMBL/GenBank/DDBJ whole genome shotgun (WGS) entry which is preliminary data.</text>
</comment>
<gene>
    <name evidence="1" type="ORF">PEVE_00001556</name>
</gene>
<feature type="non-terminal residue" evidence="1">
    <location>
        <position position="1"/>
    </location>
</feature>
<name>A0ABN8Q0T7_9CNID</name>
<evidence type="ECO:0000313" key="1">
    <source>
        <dbReference type="EMBL" id="CAH3154909.1"/>
    </source>
</evidence>
<organism evidence="1 2">
    <name type="scientific">Porites evermanni</name>
    <dbReference type="NCBI Taxonomy" id="104178"/>
    <lineage>
        <taxon>Eukaryota</taxon>
        <taxon>Metazoa</taxon>
        <taxon>Cnidaria</taxon>
        <taxon>Anthozoa</taxon>
        <taxon>Hexacorallia</taxon>
        <taxon>Scleractinia</taxon>
        <taxon>Fungiina</taxon>
        <taxon>Poritidae</taxon>
        <taxon>Porites</taxon>
    </lineage>
</organism>
<reference evidence="1 2" key="1">
    <citation type="submission" date="2022-05" db="EMBL/GenBank/DDBJ databases">
        <authorList>
            <consortium name="Genoscope - CEA"/>
            <person name="William W."/>
        </authorList>
    </citation>
    <scope>NUCLEOTIDE SEQUENCE [LARGE SCALE GENOMIC DNA]</scope>
</reference>
<dbReference type="EMBL" id="CALNXI010001088">
    <property type="protein sequence ID" value="CAH3154909.1"/>
    <property type="molecule type" value="Genomic_DNA"/>
</dbReference>
<keyword evidence="2" id="KW-1185">Reference proteome</keyword>
<protein>
    <submittedName>
        <fullName evidence="1">Uncharacterized protein</fullName>
    </submittedName>
</protein>
<proteinExistence type="predicted"/>
<dbReference type="Proteomes" id="UP001159427">
    <property type="component" value="Unassembled WGS sequence"/>
</dbReference>
<sequence>EKLEKAVVIVQTKQSLSTEEHVEASGLSIPLTSRTILHCLNWRSSSRPRGSYKFTLLQILVTYQDHTSKCYGGLCLQTKETSLSCAVAFRAFKPEKWFS</sequence>
<accession>A0ABN8Q0T7</accession>
<evidence type="ECO:0000313" key="2">
    <source>
        <dbReference type="Proteomes" id="UP001159427"/>
    </source>
</evidence>